<dbReference type="OrthoDB" id="9788127at2"/>
<accession>A0A4Q9FP60</accession>
<evidence type="ECO:0000313" key="2">
    <source>
        <dbReference type="Proteomes" id="UP000292372"/>
    </source>
</evidence>
<name>A0A4Q9FP60_9FLAO</name>
<keyword evidence="2" id="KW-1185">Reference proteome</keyword>
<sequence>MSLQKDIMAALKDAMKAKDQTALTALRAVKSAILLAKTESGAGEELSEEQELKILQKQVKQRKDSAAVYVEQGREDLAAPELAEAEIISQFLPEALSEEEIEKVVVATIDQVGAEGMKDMGKVMGIVSKELAGQADGKTISTIVKAKLSS</sequence>
<dbReference type="PANTHER" id="PTHR28055:SF1">
    <property type="entry name" value="ALTERED INHERITANCE OF MITOCHONDRIA PROTEIN 41, MITOCHONDRIAL"/>
    <property type="match status" value="1"/>
</dbReference>
<protein>
    <submittedName>
        <fullName evidence="1">GatB/YqeY domain-containing protein</fullName>
    </submittedName>
</protein>
<dbReference type="Pfam" id="PF09424">
    <property type="entry name" value="YqeY"/>
    <property type="match status" value="1"/>
</dbReference>
<dbReference type="PANTHER" id="PTHR28055">
    <property type="entry name" value="ALTERED INHERITANCE OF MITOCHONDRIA PROTEIN 41, MITOCHONDRIAL"/>
    <property type="match status" value="1"/>
</dbReference>
<gene>
    <name evidence="1" type="ORF">EYD46_10540</name>
</gene>
<dbReference type="InterPro" id="IPR023168">
    <property type="entry name" value="GatB_Yqey_C_2"/>
</dbReference>
<dbReference type="Gene3D" id="1.10.10.410">
    <property type="match status" value="1"/>
</dbReference>
<dbReference type="EMBL" id="SIRS01000004">
    <property type="protein sequence ID" value="TBN15563.1"/>
    <property type="molecule type" value="Genomic_DNA"/>
</dbReference>
<dbReference type="InterPro" id="IPR042184">
    <property type="entry name" value="YqeY/Aim41_N"/>
</dbReference>
<organism evidence="1 2">
    <name type="scientific">Hyunsoonleella pacifica</name>
    <dbReference type="NCBI Taxonomy" id="1080224"/>
    <lineage>
        <taxon>Bacteria</taxon>
        <taxon>Pseudomonadati</taxon>
        <taxon>Bacteroidota</taxon>
        <taxon>Flavobacteriia</taxon>
        <taxon>Flavobacteriales</taxon>
        <taxon>Flavobacteriaceae</taxon>
    </lineage>
</organism>
<evidence type="ECO:0000313" key="1">
    <source>
        <dbReference type="EMBL" id="TBN15563.1"/>
    </source>
</evidence>
<dbReference type="AlphaFoldDB" id="A0A4Q9FP60"/>
<comment type="caution">
    <text evidence="1">The sequence shown here is derived from an EMBL/GenBank/DDBJ whole genome shotgun (WGS) entry which is preliminary data.</text>
</comment>
<dbReference type="InterPro" id="IPR019004">
    <property type="entry name" value="YqeY/Aim41"/>
</dbReference>
<proteinExistence type="predicted"/>
<dbReference type="InterPro" id="IPR003789">
    <property type="entry name" value="Asn/Gln_tRNA_amidoTrase-B-like"/>
</dbReference>
<reference evidence="1 2" key="1">
    <citation type="journal article" date="2015" name="Int. J. Syst. Evol. Microbiol.">
        <title>Hyunsoonleella pacifica sp. nov., isolated from seawater of South Pacific Gyre.</title>
        <authorList>
            <person name="Gao X."/>
            <person name="Zhang Z."/>
            <person name="Dai X."/>
            <person name="Zhang X.H."/>
        </authorList>
    </citation>
    <scope>NUCLEOTIDE SEQUENCE [LARGE SCALE GENOMIC DNA]</scope>
    <source>
        <strain evidence="1 2">SW033</strain>
    </source>
</reference>
<dbReference type="Gene3D" id="1.10.1510.10">
    <property type="entry name" value="Uncharacterised protein YqeY/AIM41 PF09424, N-terminal domain"/>
    <property type="match status" value="1"/>
</dbReference>
<dbReference type="RefSeq" id="WP_130937087.1">
    <property type="nucleotide sequence ID" value="NZ_BMEE01000003.1"/>
</dbReference>
<dbReference type="SUPFAM" id="SSF89095">
    <property type="entry name" value="GatB/YqeY motif"/>
    <property type="match status" value="1"/>
</dbReference>
<dbReference type="Proteomes" id="UP000292372">
    <property type="component" value="Unassembled WGS sequence"/>
</dbReference>
<dbReference type="GO" id="GO:0016884">
    <property type="term" value="F:carbon-nitrogen ligase activity, with glutamine as amido-N-donor"/>
    <property type="evidence" value="ECO:0007669"/>
    <property type="project" value="InterPro"/>
</dbReference>